<feature type="domain" description="Acetophenone carboxylase-like C-terminal" evidence="3">
    <location>
        <begin position="475"/>
        <end position="636"/>
    </location>
</feature>
<dbReference type="InterPro" id="IPR008040">
    <property type="entry name" value="Hydant_A_N"/>
</dbReference>
<evidence type="ECO:0000259" key="1">
    <source>
        <dbReference type="Pfam" id="PF01968"/>
    </source>
</evidence>
<dbReference type="Pfam" id="PF01968">
    <property type="entry name" value="Hydantoinase_A"/>
    <property type="match status" value="1"/>
</dbReference>
<dbReference type="InterPro" id="IPR045079">
    <property type="entry name" value="Oxoprolinase-like"/>
</dbReference>
<dbReference type="InterPro" id="IPR002821">
    <property type="entry name" value="Hydantoinase_A"/>
</dbReference>
<evidence type="ECO:0000259" key="3">
    <source>
        <dbReference type="Pfam" id="PF19278"/>
    </source>
</evidence>
<name>A0A401H958_AERPX</name>
<dbReference type="EMBL" id="BDMD01000036">
    <property type="protein sequence ID" value="GBF08944.1"/>
    <property type="molecule type" value="Genomic_DNA"/>
</dbReference>
<dbReference type="AlphaFoldDB" id="A0A401H958"/>
<dbReference type="Pfam" id="PF05378">
    <property type="entry name" value="Hydant_A_N"/>
    <property type="match status" value="1"/>
</dbReference>
<reference evidence="4 5" key="1">
    <citation type="submission" date="2017-02" db="EMBL/GenBank/DDBJ databases">
        <title>isolation and characterization of a novel temperate virus Aeropyrum globular virus 1 infecting hyperthermophilic archaeon Aeropyrum.</title>
        <authorList>
            <person name="Yumiya M."/>
            <person name="Yoshida T."/>
            <person name="Sako Y."/>
        </authorList>
    </citation>
    <scope>NUCLEOTIDE SEQUENCE [LARGE SCALE GENOMIC DNA]</scope>
    <source>
        <strain evidence="4 5">YK1-12-2013</strain>
    </source>
</reference>
<dbReference type="Pfam" id="PF19278">
    <property type="entry name" value="Hydant_A_C"/>
    <property type="match status" value="1"/>
</dbReference>
<dbReference type="PANTHER" id="PTHR11365">
    <property type="entry name" value="5-OXOPROLINASE RELATED"/>
    <property type="match status" value="1"/>
</dbReference>
<evidence type="ECO:0000313" key="4">
    <source>
        <dbReference type="EMBL" id="GBF08944.1"/>
    </source>
</evidence>
<dbReference type="GO" id="GO:0017168">
    <property type="term" value="F:5-oxoprolinase (ATP-hydrolyzing) activity"/>
    <property type="evidence" value="ECO:0007669"/>
    <property type="project" value="TreeGrafter"/>
</dbReference>
<evidence type="ECO:0000259" key="2">
    <source>
        <dbReference type="Pfam" id="PF05378"/>
    </source>
</evidence>
<accession>A0A401H958</accession>
<sequence length="644" mass="69882">MEGVMNGLSRALDTLDGVEVLVHATTIGTNLFLGQVGLQAPRIALFVNEGFRDIVEIGRQNRPSLYNPLYRRPKPLVPRDLRIGVRGRIGPDGVEIERLDVDAVREWAARLCREGVRVYAISFLHSHRNPLHEKMAAQAVGEACPGAYVVTGHEVDPQPMEYERTSTTVVNAVLKPILSTYLQELHRQLRDRGFRGVLLVMQSNGGVASVEEAVGKPAAFIESGPSAGAVAVAYFSRLQGLDRALGFDMGGTTAKASSIIGGEPDVVDTYEVGGRVHMGRLIRGSGYPVRYPHIDLAEVSAGGGTIAWVDPGGALQVGPMSAGADPGPACYGLGGSKPTVTDANLILGRLPEVLAGGLRLSRRLAEDAVKERVAEPMELDVVEAAWAIVRIANAIMSRALRLVSLERGRDPRGFTMYAFGGAGPLHAAELAEELGVSRVIIPPFPGVFSALGLLVADYKHSFHAPVARSASSVSQDELDRVFEKLRERADEVLTREGVPRERRIYSMMLDMRYWGQAYPLRVPYRGSLDDAIREFHRLHAERYGFASPEEPVEVDVARLEAVGLTEKPVLQKPVEAGEPAPRGVRAVFFEEGWLETPVYRYEDLAPGYRLEGPAVVEALDSTILLPPGWAGVVDGYGALVMERG</sequence>
<feature type="domain" description="Hydantoinase A/oxoprolinase" evidence="1">
    <location>
        <begin position="164"/>
        <end position="460"/>
    </location>
</feature>
<dbReference type="GO" id="GO:0005829">
    <property type="term" value="C:cytosol"/>
    <property type="evidence" value="ECO:0007669"/>
    <property type="project" value="TreeGrafter"/>
</dbReference>
<dbReference type="InterPro" id="IPR049517">
    <property type="entry name" value="ACX-like_C"/>
</dbReference>
<evidence type="ECO:0000313" key="5">
    <source>
        <dbReference type="Proteomes" id="UP000291213"/>
    </source>
</evidence>
<organism evidence="4 5">
    <name type="scientific">Aeropyrum pernix</name>
    <dbReference type="NCBI Taxonomy" id="56636"/>
    <lineage>
        <taxon>Archaea</taxon>
        <taxon>Thermoproteota</taxon>
        <taxon>Thermoprotei</taxon>
        <taxon>Desulfurococcales</taxon>
        <taxon>Desulfurococcaceae</taxon>
        <taxon>Aeropyrum</taxon>
    </lineage>
</organism>
<dbReference type="GO" id="GO:0006749">
    <property type="term" value="P:glutathione metabolic process"/>
    <property type="evidence" value="ECO:0007669"/>
    <property type="project" value="TreeGrafter"/>
</dbReference>
<protein>
    <submittedName>
        <fullName evidence="4">Hydantoin utilization protein A</fullName>
    </submittedName>
</protein>
<proteinExistence type="predicted"/>
<feature type="domain" description="Hydantoinase/oxoprolinase N-terminal" evidence="2">
    <location>
        <begin position="2"/>
        <end position="142"/>
    </location>
</feature>
<dbReference type="Proteomes" id="UP000291213">
    <property type="component" value="Unassembled WGS sequence"/>
</dbReference>
<dbReference type="PANTHER" id="PTHR11365:SF23">
    <property type="entry name" value="HYPOTHETICAL 5-OXOPROLINASE (EUROFUNG)-RELATED"/>
    <property type="match status" value="1"/>
</dbReference>
<comment type="caution">
    <text evidence="4">The sequence shown here is derived from an EMBL/GenBank/DDBJ whole genome shotgun (WGS) entry which is preliminary data.</text>
</comment>
<gene>
    <name evidence="4" type="ORF">apy_06690</name>
</gene>